<dbReference type="Pfam" id="PF01116">
    <property type="entry name" value="F_bP_aldolase"/>
    <property type="match status" value="1"/>
</dbReference>
<evidence type="ECO:0000313" key="4">
    <source>
        <dbReference type="EMBL" id="OQE15255.1"/>
    </source>
</evidence>
<comment type="function">
    <text evidence="3">Catalyzes the aldol condensation of dihydroxyacetone phosphate (DHAP or glycerone-phosphate) with glyceraldehyde 3-phosphate (G3P) to form fructose 1,6-bisphosphate (FBP) in gluconeogenesis and the reverse reaction in glycolysis.</text>
</comment>
<accession>A0A1V6SMF5</accession>
<dbReference type="EMBL" id="MLKD01000029">
    <property type="protein sequence ID" value="OQE15255.1"/>
    <property type="molecule type" value="Genomic_DNA"/>
</dbReference>
<dbReference type="PANTHER" id="PTHR30304">
    <property type="entry name" value="D-TAGATOSE-1,6-BISPHOSPHATE ALDOLASE"/>
    <property type="match status" value="1"/>
</dbReference>
<sequence length="286" mass="31789">MAMENNRTRQILADAEKGKYGVLAAIVYNIEHITAFVKAAEQRRSPLIIQLFPSSLVQTPSLVFAAAAAAKRATVPISIHLDHAQDYEQIKYAADNLPFDSIMVDMSHYEKEENLEKTRVLRDYCHDRGISVEAETGRIEGGEDGIMDTGDLEGILTNPEDVEEFIAAGVDFLAPGVGNVHGDYGPEGPKLDMDRLQKIFEAMSGRVRLVLHGTNDFSPELTQACIKAGVTKVNVNKLVLDPWHDNLHSKATRPLTELMETGIQVLTEEMQRWMDIIGSSWKSQNQ</sequence>
<feature type="binding site" evidence="2">
    <location>
        <position position="135"/>
    </location>
    <ligand>
        <name>Zn(2+)</name>
        <dbReference type="ChEBI" id="CHEBI:29105"/>
        <label>2</label>
    </ligand>
</feature>
<dbReference type="AlphaFoldDB" id="A0A1V6SMF5"/>
<feature type="binding site" evidence="2">
    <location>
        <position position="105"/>
    </location>
    <ligand>
        <name>Zn(2+)</name>
        <dbReference type="ChEBI" id="CHEBI:29105"/>
        <label>2</label>
    </ligand>
</feature>
<evidence type="ECO:0000256" key="3">
    <source>
        <dbReference type="RuleBase" id="RU366023"/>
    </source>
</evidence>
<name>A0A1V6SMF5_9EURO</name>
<feature type="active site" description="Proton donor" evidence="1">
    <location>
        <position position="82"/>
    </location>
</feature>
<feature type="binding site" evidence="2">
    <location>
        <position position="181"/>
    </location>
    <ligand>
        <name>Zn(2+)</name>
        <dbReference type="ChEBI" id="CHEBI:29105"/>
        <label>1</label>
        <note>catalytic</note>
    </ligand>
</feature>
<evidence type="ECO:0000313" key="5">
    <source>
        <dbReference type="Proteomes" id="UP000191285"/>
    </source>
</evidence>
<evidence type="ECO:0000256" key="2">
    <source>
        <dbReference type="PIRSR" id="PIRSR001359-3"/>
    </source>
</evidence>
<gene>
    <name evidence="4" type="ORF">PENSTE_c029G01192</name>
</gene>
<proteinExistence type="inferred from homology"/>
<dbReference type="CDD" id="cd00947">
    <property type="entry name" value="TBP_aldolase_IIB"/>
    <property type="match status" value="1"/>
</dbReference>
<feature type="binding site" evidence="2">
    <location>
        <position position="212"/>
    </location>
    <ligand>
        <name>Zn(2+)</name>
        <dbReference type="ChEBI" id="CHEBI:29105"/>
        <label>1</label>
        <note>catalytic</note>
    </ligand>
</feature>
<dbReference type="InterPro" id="IPR000771">
    <property type="entry name" value="FBA_II"/>
</dbReference>
<dbReference type="GO" id="GO:0006096">
    <property type="term" value="P:glycolytic process"/>
    <property type="evidence" value="ECO:0007669"/>
    <property type="project" value="UniProtKB-UniPathway"/>
</dbReference>
<dbReference type="GO" id="GO:0008270">
    <property type="term" value="F:zinc ion binding"/>
    <property type="evidence" value="ECO:0007669"/>
    <property type="project" value="UniProtKB-UniRule"/>
</dbReference>
<dbReference type="PANTHER" id="PTHR30304:SF0">
    <property type="entry name" value="D-TAGATOSE-1,6-BISPHOSPHATE ALDOLASE SUBUNIT GATY-RELATED"/>
    <property type="match status" value="1"/>
</dbReference>
<dbReference type="InterPro" id="IPR050246">
    <property type="entry name" value="Class_II_FBP_aldolase"/>
</dbReference>
<dbReference type="UniPathway" id="UPA00109">
    <property type="reaction ID" value="UER00183"/>
</dbReference>
<dbReference type="OrthoDB" id="2558351at2759"/>
<keyword evidence="3" id="KW-0456">Lyase</keyword>
<dbReference type="PIRSF" id="PIRSF001359">
    <property type="entry name" value="F_bP_aldolase_II"/>
    <property type="match status" value="1"/>
</dbReference>
<keyword evidence="5" id="KW-1185">Reference proteome</keyword>
<keyword evidence="2 3" id="KW-0862">Zinc</keyword>
<keyword evidence="3" id="KW-0324">Glycolysis</keyword>
<comment type="catalytic activity">
    <reaction evidence="3">
        <text>beta-D-fructose 1,6-bisphosphate = D-glyceraldehyde 3-phosphate + dihydroxyacetone phosphate</text>
        <dbReference type="Rhea" id="RHEA:14729"/>
        <dbReference type="ChEBI" id="CHEBI:32966"/>
        <dbReference type="ChEBI" id="CHEBI:57642"/>
        <dbReference type="ChEBI" id="CHEBI:59776"/>
        <dbReference type="EC" id="4.1.2.13"/>
    </reaction>
</comment>
<protein>
    <recommendedName>
        <fullName evidence="3">Fructose-bisphosphate aldolase</fullName>
        <shortName evidence="3">FBP aldolase</shortName>
        <ecNumber evidence="3">4.1.2.13</ecNumber>
    </recommendedName>
</protein>
<dbReference type="STRING" id="303698.A0A1V6SMF5"/>
<reference evidence="5" key="1">
    <citation type="journal article" date="2017" name="Nat. Microbiol.">
        <title>Global analysis of biosynthetic gene clusters reveals vast potential of secondary metabolite production in Penicillium species.</title>
        <authorList>
            <person name="Nielsen J.C."/>
            <person name="Grijseels S."/>
            <person name="Prigent S."/>
            <person name="Ji B."/>
            <person name="Dainat J."/>
            <person name="Nielsen K.F."/>
            <person name="Frisvad J.C."/>
            <person name="Workman M."/>
            <person name="Nielsen J."/>
        </authorList>
    </citation>
    <scope>NUCLEOTIDE SEQUENCE [LARGE SCALE GENOMIC DNA]</scope>
    <source>
        <strain evidence="5">IBT 24891</strain>
    </source>
</reference>
<dbReference type="InterPro" id="IPR013785">
    <property type="entry name" value="Aldolase_TIM"/>
</dbReference>
<organism evidence="4 5">
    <name type="scientific">Penicillium steckii</name>
    <dbReference type="NCBI Taxonomy" id="303698"/>
    <lineage>
        <taxon>Eukaryota</taxon>
        <taxon>Fungi</taxon>
        <taxon>Dikarya</taxon>
        <taxon>Ascomycota</taxon>
        <taxon>Pezizomycotina</taxon>
        <taxon>Eurotiomycetes</taxon>
        <taxon>Eurotiomycetidae</taxon>
        <taxon>Eurotiales</taxon>
        <taxon>Aspergillaceae</taxon>
        <taxon>Penicillium</taxon>
    </lineage>
</organism>
<dbReference type="Gene3D" id="3.20.20.70">
    <property type="entry name" value="Aldolase class I"/>
    <property type="match status" value="1"/>
</dbReference>
<comment type="pathway">
    <text evidence="3">Carbohydrate degradation; glycolysis; D-glyceraldehyde 3-phosphate and glycerone phosphate from D-glucose: step 4/4.</text>
</comment>
<dbReference type="GO" id="GO:0004332">
    <property type="term" value="F:fructose-bisphosphate aldolase activity"/>
    <property type="evidence" value="ECO:0007669"/>
    <property type="project" value="UniProtKB-EC"/>
</dbReference>
<comment type="similarity">
    <text evidence="3">Belongs to the class II fructose-bisphosphate aldolase family.</text>
</comment>
<keyword evidence="2 3" id="KW-0479">Metal-binding</keyword>
<feature type="binding site" evidence="2">
    <location>
        <position position="83"/>
    </location>
    <ligand>
        <name>Zn(2+)</name>
        <dbReference type="ChEBI" id="CHEBI:29105"/>
        <label>1</label>
        <note>catalytic</note>
    </ligand>
</feature>
<dbReference type="EC" id="4.1.2.13" evidence="3"/>
<dbReference type="Proteomes" id="UP000191285">
    <property type="component" value="Unassembled WGS sequence"/>
</dbReference>
<evidence type="ECO:0000256" key="1">
    <source>
        <dbReference type="PIRSR" id="PIRSR001359-1"/>
    </source>
</evidence>
<comment type="cofactor">
    <cofactor evidence="2 3">
        <name>Zn(2+)</name>
        <dbReference type="ChEBI" id="CHEBI:29105"/>
    </cofactor>
    <text evidence="2 3">Binds 2 Zn(2+) ions per subunit. One is catalytic and the other provides a structural contribution.</text>
</comment>
<comment type="caution">
    <text evidence="4">The sequence shown here is derived from an EMBL/GenBank/DDBJ whole genome shotgun (WGS) entry which is preliminary data.</text>
</comment>
<dbReference type="SUPFAM" id="SSF51569">
    <property type="entry name" value="Aldolase"/>
    <property type="match status" value="1"/>
</dbReference>